<dbReference type="InterPro" id="IPR050793">
    <property type="entry name" value="CMP-NeuNAc_synthase"/>
</dbReference>
<dbReference type="PANTHER" id="PTHR21485">
    <property type="entry name" value="HAD SUPERFAMILY MEMBERS CMAS AND KDSC"/>
    <property type="match status" value="1"/>
</dbReference>
<dbReference type="PANTHER" id="PTHR21485:SF3">
    <property type="entry name" value="N-ACYLNEURAMINATE CYTIDYLYLTRANSFERASE"/>
    <property type="match status" value="1"/>
</dbReference>
<sequence length="122" mass="13255">MEILHNTGISVGIITRARSNITHSQISQIASYAVAFTSIQDKLKCVQENFAGIDIDDISYIGDDLPDIELLKEVGLAACPNDAEPQVIKIVQEHRNGIVLTRTGGNACVRELINIILGENNV</sequence>
<dbReference type="AlphaFoldDB" id="A0A0F9JYE5"/>
<name>A0A0F9JYE5_9ZZZZ</name>
<dbReference type="GO" id="GO:0008781">
    <property type="term" value="F:N-acylneuraminate cytidylyltransferase activity"/>
    <property type="evidence" value="ECO:0007669"/>
    <property type="project" value="TreeGrafter"/>
</dbReference>
<comment type="caution">
    <text evidence="1">The sequence shown here is derived from an EMBL/GenBank/DDBJ whole genome shotgun (WGS) entry which is preliminary data.</text>
</comment>
<proteinExistence type="predicted"/>
<organism evidence="1">
    <name type="scientific">marine sediment metagenome</name>
    <dbReference type="NCBI Taxonomy" id="412755"/>
    <lineage>
        <taxon>unclassified sequences</taxon>
        <taxon>metagenomes</taxon>
        <taxon>ecological metagenomes</taxon>
    </lineage>
</organism>
<reference evidence="1" key="1">
    <citation type="journal article" date="2015" name="Nature">
        <title>Complex archaea that bridge the gap between prokaryotes and eukaryotes.</title>
        <authorList>
            <person name="Spang A."/>
            <person name="Saw J.H."/>
            <person name="Jorgensen S.L."/>
            <person name="Zaremba-Niedzwiedzka K."/>
            <person name="Martijn J."/>
            <person name="Lind A.E."/>
            <person name="van Eijk R."/>
            <person name="Schleper C."/>
            <person name="Guy L."/>
            <person name="Ettema T.J."/>
        </authorList>
    </citation>
    <scope>NUCLEOTIDE SEQUENCE</scope>
</reference>
<dbReference type="InterPro" id="IPR023214">
    <property type="entry name" value="HAD_sf"/>
</dbReference>
<dbReference type="SUPFAM" id="SSF56784">
    <property type="entry name" value="HAD-like"/>
    <property type="match status" value="1"/>
</dbReference>
<evidence type="ECO:0008006" key="2">
    <source>
        <dbReference type="Google" id="ProtNLM"/>
    </source>
</evidence>
<dbReference type="InterPro" id="IPR036412">
    <property type="entry name" value="HAD-like_sf"/>
</dbReference>
<accession>A0A0F9JYE5</accession>
<dbReference type="Gene3D" id="3.40.50.1000">
    <property type="entry name" value="HAD superfamily/HAD-like"/>
    <property type="match status" value="1"/>
</dbReference>
<protein>
    <recommendedName>
        <fullName evidence="2">3-deoxy-D-manno-octulosonate 8-phosphate phosphatase</fullName>
    </recommendedName>
</protein>
<dbReference type="EMBL" id="LAZR01010341">
    <property type="protein sequence ID" value="KKM67481.1"/>
    <property type="molecule type" value="Genomic_DNA"/>
</dbReference>
<evidence type="ECO:0000313" key="1">
    <source>
        <dbReference type="EMBL" id="KKM67481.1"/>
    </source>
</evidence>
<gene>
    <name evidence="1" type="ORF">LCGC14_1470640</name>
</gene>